<evidence type="ECO:0008006" key="5">
    <source>
        <dbReference type="Google" id="ProtNLM"/>
    </source>
</evidence>
<feature type="region of interest" description="Disordered" evidence="1">
    <location>
        <begin position="25"/>
        <end position="63"/>
    </location>
</feature>
<keyword evidence="4" id="KW-1185">Reference proteome</keyword>
<dbReference type="RefSeq" id="WP_003985407.1">
    <property type="nucleotide sequence ID" value="NZ_CP043497.1"/>
</dbReference>
<accession>A0ABY3YWI3</accession>
<dbReference type="GeneID" id="66858722"/>
<evidence type="ECO:0000256" key="2">
    <source>
        <dbReference type="SAM" id="SignalP"/>
    </source>
</evidence>
<dbReference type="InterPro" id="IPR044058">
    <property type="entry name" value="Lipoprotein_23"/>
</dbReference>
<dbReference type="PROSITE" id="PS51257">
    <property type="entry name" value="PROKAR_LIPOPROTEIN"/>
    <property type="match status" value="1"/>
</dbReference>
<feature type="signal peptide" evidence="2">
    <location>
        <begin position="1"/>
        <end position="19"/>
    </location>
</feature>
<dbReference type="EMBL" id="CP094298">
    <property type="protein sequence ID" value="UNZ02192.1"/>
    <property type="molecule type" value="Genomic_DNA"/>
</dbReference>
<feature type="compositionally biased region" description="Low complexity" evidence="1">
    <location>
        <begin position="32"/>
        <end position="47"/>
    </location>
</feature>
<organism evidence="3 4">
    <name type="scientific">Streptomyces rimosus subsp. rimosus</name>
    <dbReference type="NCBI Taxonomy" id="132474"/>
    <lineage>
        <taxon>Bacteria</taxon>
        <taxon>Bacillati</taxon>
        <taxon>Actinomycetota</taxon>
        <taxon>Actinomycetes</taxon>
        <taxon>Kitasatosporales</taxon>
        <taxon>Streptomycetaceae</taxon>
        <taxon>Streptomyces</taxon>
    </lineage>
</organism>
<dbReference type="Pfam" id="PF18966">
    <property type="entry name" value="Lipoprotein_23"/>
    <property type="match status" value="1"/>
</dbReference>
<evidence type="ECO:0000313" key="3">
    <source>
        <dbReference type="EMBL" id="UNZ02192.1"/>
    </source>
</evidence>
<keyword evidence="2" id="KW-0732">Signal</keyword>
<evidence type="ECO:0000313" key="4">
    <source>
        <dbReference type="Proteomes" id="UP000829494"/>
    </source>
</evidence>
<gene>
    <name evidence="3" type="ORF">SRIMR7_08550</name>
</gene>
<evidence type="ECO:0000256" key="1">
    <source>
        <dbReference type="SAM" id="MobiDB-lite"/>
    </source>
</evidence>
<protein>
    <recommendedName>
        <fullName evidence="5">DUF3558 domain-containing protein</fullName>
    </recommendedName>
</protein>
<dbReference type="Proteomes" id="UP000829494">
    <property type="component" value="Chromosome"/>
</dbReference>
<feature type="chain" id="PRO_5045346048" description="DUF3558 domain-containing protein" evidence="2">
    <location>
        <begin position="20"/>
        <end position="227"/>
    </location>
</feature>
<reference evidence="3 4" key="1">
    <citation type="submission" date="2022-03" db="EMBL/GenBank/DDBJ databases">
        <title>Complete genome of Streptomyces rimosus ssp. rimosus R7 (=ATCC 10970).</title>
        <authorList>
            <person name="Beganovic S."/>
            <person name="Ruckert C."/>
            <person name="Busche T."/>
            <person name="Kalinowski J."/>
            <person name="Wittmann C."/>
        </authorList>
    </citation>
    <scope>NUCLEOTIDE SEQUENCE [LARGE SCALE GENOMIC DNA]</scope>
    <source>
        <strain evidence="3 4">R7</strain>
    </source>
</reference>
<proteinExistence type="predicted"/>
<sequence>MGKYKWGAVSAVLSIGVLAGCSATPEKGGDTAKNASPSASAAASANAAKKDDKAAAGSPDAWKKGTRVGAAGSLCELPVSFDVAKMWQPKGLKPEDGKLLGEFMGHKSARGACEIDAKPAGNIGFIRVWTTDPTKKSPREVLEEFTGEQPRVVKKEFSDTKAGELPAAEVSYTTKSPLKDEPQQERAFAVVTPKGATVVHLGGFDNTEHKEMLPAYEMAKKSVAPVS</sequence>
<name>A0ABY3YWI3_STRRM</name>